<evidence type="ECO:0000256" key="1">
    <source>
        <dbReference type="ARBA" id="ARBA00000877"/>
    </source>
</evidence>
<comment type="function">
    <text evidence="6">Catalyzes the condensation of 2 ATP molecules into cyclic di-AMP (c-di-AMP), a second messenger used to regulate differing processes in different bacteria.</text>
</comment>
<keyword evidence="3 6" id="KW-0548">Nucleotidyltransferase</keyword>
<dbReference type="Pfam" id="PF02457">
    <property type="entry name" value="DAC"/>
    <property type="match status" value="1"/>
</dbReference>
<sequence>MKWQDCDVSPMKLQVEQELKQLVHEIEDSLLSMNNENQCVLGKLDQIKQRLSSIEATAASFYLYCYLSPYTDMYLELSQTLRHLSHRRHGALIVIQRMDSLDQWVYRGTQIDAAVSSTLLESIFYPGSPLHDGAVLIQTNSIVSAGNVLPLSENRLADANLGTRHRAALGLSERSDALILVVSEETGQARFAYQGRLYPLPTG</sequence>
<dbReference type="GO" id="GO:0106408">
    <property type="term" value="F:diadenylate cyclase activity"/>
    <property type="evidence" value="ECO:0007669"/>
    <property type="project" value="UniProtKB-EC"/>
</dbReference>
<evidence type="ECO:0000259" key="7">
    <source>
        <dbReference type="PROSITE" id="PS51794"/>
    </source>
</evidence>
<dbReference type="InterPro" id="IPR003390">
    <property type="entry name" value="DNA_integrity_scan_DisA_N"/>
</dbReference>
<evidence type="ECO:0000256" key="2">
    <source>
        <dbReference type="ARBA" id="ARBA00022679"/>
    </source>
</evidence>
<keyword evidence="5 6" id="KW-0067">ATP-binding</keyword>
<evidence type="ECO:0000256" key="5">
    <source>
        <dbReference type="ARBA" id="ARBA00022840"/>
    </source>
</evidence>
<reference evidence="8" key="1">
    <citation type="submission" date="2022-06" db="EMBL/GenBank/DDBJ databases">
        <title>Genome sequencing of Brevibacillus sp. BB3-R1.</title>
        <authorList>
            <person name="Heo J."/>
            <person name="Lee D."/>
            <person name="Won M."/>
            <person name="Han B.-H."/>
            <person name="Hong S.-B."/>
            <person name="Kwon S.-W."/>
        </authorList>
    </citation>
    <scope>NUCLEOTIDE SEQUENCE</scope>
    <source>
        <strain evidence="8">BB3-R1</strain>
    </source>
</reference>
<organism evidence="8 9">
    <name type="scientific">Brevibacillus ruminantium</name>
    <dbReference type="NCBI Taxonomy" id="2950604"/>
    <lineage>
        <taxon>Bacteria</taxon>
        <taxon>Bacillati</taxon>
        <taxon>Bacillota</taxon>
        <taxon>Bacilli</taxon>
        <taxon>Bacillales</taxon>
        <taxon>Paenibacillaceae</taxon>
        <taxon>Brevibacillus</taxon>
    </lineage>
</organism>
<proteinExistence type="inferred from homology"/>
<comment type="catalytic activity">
    <reaction evidence="1 6">
        <text>2 ATP = 3',3'-c-di-AMP + 2 diphosphate</text>
        <dbReference type="Rhea" id="RHEA:35655"/>
        <dbReference type="ChEBI" id="CHEBI:30616"/>
        <dbReference type="ChEBI" id="CHEBI:33019"/>
        <dbReference type="ChEBI" id="CHEBI:71500"/>
        <dbReference type="EC" id="2.7.7.85"/>
    </reaction>
</comment>
<keyword evidence="4 6" id="KW-0547">Nucleotide-binding</keyword>
<dbReference type="EMBL" id="CP098755">
    <property type="protein sequence ID" value="USG68355.1"/>
    <property type="molecule type" value="Genomic_DNA"/>
</dbReference>
<comment type="subunit">
    <text evidence="6">Probably oligomerizes.</text>
</comment>
<dbReference type="InterPro" id="IPR019457">
    <property type="entry name" value="CdaS_N"/>
</dbReference>
<keyword evidence="6" id="KW-1003">Cell membrane</keyword>
<dbReference type="PROSITE" id="PS51794">
    <property type="entry name" value="DAC"/>
    <property type="match status" value="1"/>
</dbReference>
<dbReference type="PANTHER" id="PTHR34185:SF2">
    <property type="entry name" value="CYCLIC DI-AMP SYNTHASE CDAS"/>
    <property type="match status" value="1"/>
</dbReference>
<evidence type="ECO:0000256" key="3">
    <source>
        <dbReference type="ARBA" id="ARBA00022695"/>
    </source>
</evidence>
<dbReference type="Pfam" id="PF10372">
    <property type="entry name" value="CdaS_N"/>
    <property type="match status" value="1"/>
</dbReference>
<dbReference type="Gene3D" id="3.40.1700.10">
    <property type="entry name" value="DNA integrity scanning protein, DisA, N-terminal domain"/>
    <property type="match status" value="1"/>
</dbReference>
<keyword evidence="6" id="KW-0812">Transmembrane</keyword>
<keyword evidence="9" id="KW-1185">Reference proteome</keyword>
<dbReference type="EC" id="2.7.7.85" evidence="6"/>
<dbReference type="HAMAP" id="MF_00838">
    <property type="entry name" value="DacB"/>
    <property type="match status" value="1"/>
</dbReference>
<evidence type="ECO:0000256" key="6">
    <source>
        <dbReference type="HAMAP-Rule" id="MF_00838"/>
    </source>
</evidence>
<accession>A0ABY4WMG8</accession>
<evidence type="ECO:0000313" key="9">
    <source>
        <dbReference type="Proteomes" id="UP001056500"/>
    </source>
</evidence>
<feature type="domain" description="DAC" evidence="7">
    <location>
        <begin position="44"/>
        <end position="203"/>
    </location>
</feature>
<protein>
    <recommendedName>
        <fullName evidence="6">Diadenylate cyclase</fullName>
        <shortName evidence="6">DAC</shortName>
        <ecNumber evidence="6">2.7.7.85</ecNumber>
    </recommendedName>
    <alternativeName>
        <fullName evidence="6">Cyclic-di-AMP synthase</fullName>
        <shortName evidence="6">c-di-AMP synthase</shortName>
    </alternativeName>
</protein>
<keyword evidence="6" id="KW-1133">Transmembrane helix</keyword>
<dbReference type="NCBIfam" id="NF038328">
    <property type="entry name" value="c-di-AMP_CdaS"/>
    <property type="match status" value="1"/>
</dbReference>
<gene>
    <name evidence="8" type="primary">cdaS</name>
    <name evidence="6" type="synonym">dacB</name>
    <name evidence="8" type="ORF">NDK47_06215</name>
</gene>
<dbReference type="InterPro" id="IPR050338">
    <property type="entry name" value="DisA"/>
</dbReference>
<dbReference type="SUPFAM" id="SSF143597">
    <property type="entry name" value="YojJ-like"/>
    <property type="match status" value="1"/>
</dbReference>
<dbReference type="InterPro" id="IPR036888">
    <property type="entry name" value="DNA_integrity_DisA_N_sf"/>
</dbReference>
<evidence type="ECO:0000256" key="4">
    <source>
        <dbReference type="ARBA" id="ARBA00022741"/>
    </source>
</evidence>
<dbReference type="InterPro" id="IPR034693">
    <property type="entry name" value="CdaS"/>
</dbReference>
<dbReference type="InterPro" id="IPR053472">
    <property type="entry name" value="DAC_CdaS-like"/>
</dbReference>
<dbReference type="PANTHER" id="PTHR34185">
    <property type="entry name" value="DIADENYLATE CYCLASE"/>
    <property type="match status" value="1"/>
</dbReference>
<keyword evidence="6" id="KW-0472">Membrane</keyword>
<evidence type="ECO:0000313" key="8">
    <source>
        <dbReference type="EMBL" id="USG68355.1"/>
    </source>
</evidence>
<dbReference type="Proteomes" id="UP001056500">
    <property type="component" value="Chromosome"/>
</dbReference>
<comment type="similarity">
    <text evidence="6">Belongs to the adenylate cyclase family. DacB/CdaS subfamily.</text>
</comment>
<dbReference type="Gene3D" id="1.10.287.770">
    <property type="entry name" value="YojJ-like"/>
    <property type="match status" value="1"/>
</dbReference>
<keyword evidence="2 6" id="KW-0808">Transferase</keyword>
<name>A0ABY4WMG8_9BACL</name>